<proteinExistence type="predicted"/>
<evidence type="ECO:0000313" key="3">
    <source>
        <dbReference type="WBParaSite" id="maker-uti_cns_0000955-snap-gene-0.7-mRNA-1"/>
    </source>
</evidence>
<dbReference type="Proteomes" id="UP000095280">
    <property type="component" value="Unplaced"/>
</dbReference>
<keyword evidence="1" id="KW-1185">Reference proteome</keyword>
<organism evidence="1 3">
    <name type="scientific">Macrostomum lignano</name>
    <dbReference type="NCBI Taxonomy" id="282301"/>
    <lineage>
        <taxon>Eukaryota</taxon>
        <taxon>Metazoa</taxon>
        <taxon>Spiralia</taxon>
        <taxon>Lophotrochozoa</taxon>
        <taxon>Platyhelminthes</taxon>
        <taxon>Rhabditophora</taxon>
        <taxon>Macrostomorpha</taxon>
        <taxon>Macrostomida</taxon>
        <taxon>Macrostomidae</taxon>
        <taxon>Macrostomum</taxon>
    </lineage>
</organism>
<accession>A0A1I8G6A3</accession>
<sequence>MPFSSTRQTWWQLAMPGIVDSCNLEKQNLLLFVTATDHHRLHHVLHRDHLPLLTCGHPVVAPPLNGRSHTVSSTLAMASFGKDPLPAMDADSPQQSIKQKNCLYTC</sequence>
<evidence type="ECO:0000313" key="2">
    <source>
        <dbReference type="WBParaSite" id="maker-unitig_43552-snap-gene-0.1-mRNA-1"/>
    </source>
</evidence>
<evidence type="ECO:0000313" key="1">
    <source>
        <dbReference type="Proteomes" id="UP000095280"/>
    </source>
</evidence>
<dbReference type="WBParaSite" id="maker-unitig_43552-snap-gene-0.1-mRNA-1">
    <property type="protein sequence ID" value="maker-unitig_43552-snap-gene-0.1-mRNA-1"/>
    <property type="gene ID" value="maker-unitig_43552-snap-gene-0.1"/>
</dbReference>
<protein>
    <submittedName>
        <fullName evidence="2 3">Uncharacterized protein</fullName>
    </submittedName>
</protein>
<name>A0A1I8G6A3_9PLAT</name>
<dbReference type="WBParaSite" id="maker-uti_cns_0000955-snap-gene-0.7-mRNA-1">
    <property type="protein sequence ID" value="maker-uti_cns_0000955-snap-gene-0.7-mRNA-1"/>
    <property type="gene ID" value="maker-uti_cns_0000955-snap-gene-0.7"/>
</dbReference>
<reference evidence="2 3" key="1">
    <citation type="submission" date="2016-11" db="UniProtKB">
        <authorList>
            <consortium name="WormBaseParasite"/>
        </authorList>
    </citation>
    <scope>IDENTIFICATION</scope>
</reference>
<dbReference type="AlphaFoldDB" id="A0A1I8G6A3"/>